<evidence type="ECO:0000256" key="3">
    <source>
        <dbReference type="SAM" id="Phobius"/>
    </source>
</evidence>
<sequence>MDLDSGTEADPYGDPDAVAVARAALAANLPPLETDTVLARDKGRFRIRLYALLLGLDCVGVVAAFALANLLRFGLADQAAGVNNAALLLPLYLAVAINRNVYSSDLFNRWRHAAHRALTSLGGAVGAILFVAFYLRAGTHLSREVFTIGTALAALWIFALRYALHRFGPMLFAGDPFATLLVTDGVALEPGPHAVAVDAAALALNPDVADPHALDRVGRLLKRADRVVVACPEHRRAAWAAVLKGANIRGEIVTPELSGLGSLGASRFANAPTLIVSVGPLSLRHRALKRGLDLFLSIAALTVLAPLLALTALAVKLESSGPIFFVQPRLGRGNRLFPMYKFRSMRAELCDVAGAQSTARGDARVTRVGRIIRATSIDELPQLLNVLKGDMSIVGPRPHALGSLAGDKLFWEVDQRYWHRHATKPGITGLAQVRGFRGATHLTSDLTYRLQADLDYLNGWTLWRDISILLATARVVLHRNAY</sequence>
<evidence type="ECO:0000259" key="4">
    <source>
        <dbReference type="Pfam" id="PF02397"/>
    </source>
</evidence>
<organism evidence="5 6">
    <name type="scientific">Sphingomonas morindae</name>
    <dbReference type="NCBI Taxonomy" id="1541170"/>
    <lineage>
        <taxon>Bacteria</taxon>
        <taxon>Pseudomonadati</taxon>
        <taxon>Pseudomonadota</taxon>
        <taxon>Alphaproteobacteria</taxon>
        <taxon>Sphingomonadales</taxon>
        <taxon>Sphingomonadaceae</taxon>
        <taxon>Sphingomonas</taxon>
    </lineage>
</organism>
<feature type="transmembrane region" description="Helical" evidence="3">
    <location>
        <begin position="80"/>
        <end position="97"/>
    </location>
</feature>
<gene>
    <name evidence="5" type="ORF">LHA26_05185</name>
</gene>
<feature type="transmembrane region" description="Helical" evidence="3">
    <location>
        <begin position="49"/>
        <end position="68"/>
    </location>
</feature>
<feature type="transmembrane region" description="Helical" evidence="3">
    <location>
        <begin position="294"/>
        <end position="315"/>
    </location>
</feature>
<dbReference type="Proteomes" id="UP001056937">
    <property type="component" value="Chromosome 1"/>
</dbReference>
<dbReference type="InterPro" id="IPR003362">
    <property type="entry name" value="Bact_transf"/>
</dbReference>
<accession>A0ABY4XAK9</accession>
<dbReference type="EMBL" id="CP084930">
    <property type="protein sequence ID" value="USI73864.1"/>
    <property type="molecule type" value="Genomic_DNA"/>
</dbReference>
<feature type="domain" description="Bacterial sugar transferase" evidence="4">
    <location>
        <begin position="289"/>
        <end position="477"/>
    </location>
</feature>
<evidence type="ECO:0000313" key="6">
    <source>
        <dbReference type="Proteomes" id="UP001056937"/>
    </source>
</evidence>
<evidence type="ECO:0000313" key="5">
    <source>
        <dbReference type="EMBL" id="USI73864.1"/>
    </source>
</evidence>
<feature type="transmembrane region" description="Helical" evidence="3">
    <location>
        <begin position="145"/>
        <end position="164"/>
    </location>
</feature>
<dbReference type="GO" id="GO:0016740">
    <property type="term" value="F:transferase activity"/>
    <property type="evidence" value="ECO:0007669"/>
    <property type="project" value="UniProtKB-KW"/>
</dbReference>
<keyword evidence="2" id="KW-0270">Exopolysaccharide synthesis</keyword>
<protein>
    <submittedName>
        <fullName evidence="5">Sugar transferase</fullName>
    </submittedName>
</protein>
<keyword evidence="5" id="KW-0808">Transferase</keyword>
<name>A0ABY4XAK9_9SPHN</name>
<keyword evidence="6" id="KW-1185">Reference proteome</keyword>
<evidence type="ECO:0000256" key="1">
    <source>
        <dbReference type="ARBA" id="ARBA00006464"/>
    </source>
</evidence>
<dbReference type="Pfam" id="PF02397">
    <property type="entry name" value="Bac_transf"/>
    <property type="match status" value="1"/>
</dbReference>
<keyword evidence="3" id="KW-0472">Membrane</keyword>
<keyword evidence="3" id="KW-0812">Transmembrane</keyword>
<keyword evidence="3" id="KW-1133">Transmembrane helix</keyword>
<comment type="similarity">
    <text evidence="1">Belongs to the bacterial sugar transferase family.</text>
</comment>
<dbReference type="PANTHER" id="PTHR30576:SF0">
    <property type="entry name" value="UNDECAPRENYL-PHOSPHATE N-ACETYLGALACTOSAMINYL 1-PHOSPHATE TRANSFERASE-RELATED"/>
    <property type="match status" value="1"/>
</dbReference>
<proteinExistence type="inferred from homology"/>
<evidence type="ECO:0000256" key="2">
    <source>
        <dbReference type="ARBA" id="ARBA00023169"/>
    </source>
</evidence>
<dbReference type="PANTHER" id="PTHR30576">
    <property type="entry name" value="COLANIC BIOSYNTHESIS UDP-GLUCOSE LIPID CARRIER TRANSFERASE"/>
    <property type="match status" value="1"/>
</dbReference>
<dbReference type="RefSeq" id="WP_252167670.1">
    <property type="nucleotide sequence ID" value="NZ_CP084930.1"/>
</dbReference>
<reference evidence="5" key="1">
    <citation type="journal article" date="2022" name="Toxins">
        <title>Genomic Analysis of Sphingopyxis sp. USTB-05 for Biodegrading Cyanobacterial Hepatotoxins.</title>
        <authorList>
            <person name="Liu C."/>
            <person name="Xu Q."/>
            <person name="Zhao Z."/>
            <person name="Zhang H."/>
            <person name="Liu X."/>
            <person name="Yin C."/>
            <person name="Liu Y."/>
            <person name="Yan H."/>
        </authorList>
    </citation>
    <scope>NUCLEOTIDE SEQUENCE</scope>
    <source>
        <strain evidence="5">NBD5</strain>
    </source>
</reference>
<feature type="transmembrane region" description="Helical" evidence="3">
    <location>
        <begin position="118"/>
        <end position="139"/>
    </location>
</feature>